<proteinExistence type="predicted"/>
<organism evidence="1 2">
    <name type="scientific">Alligator mississippiensis</name>
    <name type="common">American alligator</name>
    <dbReference type="NCBI Taxonomy" id="8496"/>
    <lineage>
        <taxon>Eukaryota</taxon>
        <taxon>Metazoa</taxon>
        <taxon>Chordata</taxon>
        <taxon>Craniata</taxon>
        <taxon>Vertebrata</taxon>
        <taxon>Euteleostomi</taxon>
        <taxon>Archelosauria</taxon>
        <taxon>Archosauria</taxon>
        <taxon>Crocodylia</taxon>
        <taxon>Alligatoridae</taxon>
        <taxon>Alligatorinae</taxon>
        <taxon>Alligator</taxon>
    </lineage>
</organism>
<reference evidence="1 2" key="1">
    <citation type="journal article" date="2012" name="Genome Biol.">
        <title>Sequencing three crocodilian genomes to illuminate the evolution of archosaurs and amniotes.</title>
        <authorList>
            <person name="St John J.A."/>
            <person name="Braun E.L."/>
            <person name="Isberg S.R."/>
            <person name="Miles L.G."/>
            <person name="Chong A.Y."/>
            <person name="Gongora J."/>
            <person name="Dalzell P."/>
            <person name="Moran C."/>
            <person name="Bed'hom B."/>
            <person name="Abzhanov A."/>
            <person name="Burgess S.C."/>
            <person name="Cooksey A.M."/>
            <person name="Castoe T.A."/>
            <person name="Crawford N.G."/>
            <person name="Densmore L.D."/>
            <person name="Drew J.C."/>
            <person name="Edwards S.V."/>
            <person name="Faircloth B.C."/>
            <person name="Fujita M.K."/>
            <person name="Greenwold M.J."/>
            <person name="Hoffmann F.G."/>
            <person name="Howard J.M."/>
            <person name="Iguchi T."/>
            <person name="Janes D.E."/>
            <person name="Khan S.Y."/>
            <person name="Kohno S."/>
            <person name="de Koning A.J."/>
            <person name="Lance S.L."/>
            <person name="McCarthy F.M."/>
            <person name="McCormack J.E."/>
            <person name="Merchant M.E."/>
            <person name="Peterson D.G."/>
            <person name="Pollock D.D."/>
            <person name="Pourmand N."/>
            <person name="Raney B.J."/>
            <person name="Roessler K.A."/>
            <person name="Sanford J.R."/>
            <person name="Sawyer R.H."/>
            <person name="Schmidt C.J."/>
            <person name="Triplett E.W."/>
            <person name="Tuberville T.D."/>
            <person name="Venegas-Anaya M."/>
            <person name="Howard J.T."/>
            <person name="Jarvis E.D."/>
            <person name="Guillette L.J.Jr."/>
            <person name="Glenn T.C."/>
            <person name="Green R.E."/>
            <person name="Ray D.A."/>
        </authorList>
    </citation>
    <scope>NUCLEOTIDE SEQUENCE [LARGE SCALE GENOMIC DNA]</scope>
    <source>
        <strain evidence="1">KSC_2009_1</strain>
    </source>
</reference>
<dbReference type="AlphaFoldDB" id="A0A151NB70"/>
<sequence>MDYTSLMVELILKREKDGNQEQLANSKITLKQPFLCFITLTGTLHTEDQDSLQTMYRMKKEFSYDNAMIKQDAVSS</sequence>
<keyword evidence="2" id="KW-1185">Reference proteome</keyword>
<comment type="caution">
    <text evidence="1">The sequence shown here is derived from an EMBL/GenBank/DDBJ whole genome shotgun (WGS) entry which is preliminary data.</text>
</comment>
<accession>A0A151NB70</accession>
<protein>
    <submittedName>
        <fullName evidence="1">Uncharacterized protein</fullName>
    </submittedName>
</protein>
<gene>
    <name evidence="1" type="ORF">Y1Q_0024637</name>
</gene>
<dbReference type="EMBL" id="AKHW03003627">
    <property type="protein sequence ID" value="KYO34052.1"/>
    <property type="molecule type" value="Genomic_DNA"/>
</dbReference>
<evidence type="ECO:0000313" key="2">
    <source>
        <dbReference type="Proteomes" id="UP000050525"/>
    </source>
</evidence>
<evidence type="ECO:0000313" key="1">
    <source>
        <dbReference type="EMBL" id="KYO34052.1"/>
    </source>
</evidence>
<dbReference type="Proteomes" id="UP000050525">
    <property type="component" value="Unassembled WGS sequence"/>
</dbReference>
<name>A0A151NB70_ALLMI</name>